<evidence type="ECO:0000313" key="5">
    <source>
        <dbReference type="Proteomes" id="UP000183508"/>
    </source>
</evidence>
<dbReference type="RefSeq" id="WP_074952498.1">
    <property type="nucleotide sequence ID" value="NZ_FPBV01000010.1"/>
</dbReference>
<proteinExistence type="inferred from homology"/>
<protein>
    <submittedName>
        <fullName evidence="4">NAD(P)-dependent dehydrogenase, short-chain alcohol dehydrogenase family</fullName>
    </submittedName>
</protein>
<dbReference type="PRINTS" id="PR00080">
    <property type="entry name" value="SDRFAMILY"/>
</dbReference>
<feature type="domain" description="Ketoreductase" evidence="3">
    <location>
        <begin position="6"/>
        <end position="187"/>
    </location>
</feature>
<dbReference type="Gene3D" id="3.40.50.720">
    <property type="entry name" value="NAD(P)-binding Rossmann-like Domain"/>
    <property type="match status" value="1"/>
</dbReference>
<dbReference type="InterPro" id="IPR020904">
    <property type="entry name" value="Sc_DH/Rdtase_CS"/>
</dbReference>
<dbReference type="FunFam" id="3.40.50.720:FF:000084">
    <property type="entry name" value="Short-chain dehydrogenase reductase"/>
    <property type="match status" value="1"/>
</dbReference>
<keyword evidence="5" id="KW-1185">Reference proteome</keyword>
<dbReference type="SUPFAM" id="SSF51735">
    <property type="entry name" value="NAD(P)-binding Rossmann-fold domains"/>
    <property type="match status" value="1"/>
</dbReference>
<gene>
    <name evidence="4" type="ORF">SAMN05421543_11068</name>
</gene>
<dbReference type="InterPro" id="IPR002347">
    <property type="entry name" value="SDR_fam"/>
</dbReference>
<dbReference type="Proteomes" id="UP000183508">
    <property type="component" value="Unassembled WGS sequence"/>
</dbReference>
<dbReference type="PANTHER" id="PTHR42760:SF115">
    <property type="entry name" value="3-OXOACYL-[ACYL-CARRIER-PROTEIN] REDUCTASE FABG"/>
    <property type="match status" value="1"/>
</dbReference>
<dbReference type="NCBIfam" id="NF005559">
    <property type="entry name" value="PRK07231.1"/>
    <property type="match status" value="1"/>
</dbReference>
<dbReference type="Pfam" id="PF13561">
    <property type="entry name" value="adh_short_C2"/>
    <property type="match status" value="1"/>
</dbReference>
<dbReference type="PROSITE" id="PS00061">
    <property type="entry name" value="ADH_SHORT"/>
    <property type="match status" value="1"/>
</dbReference>
<evidence type="ECO:0000256" key="2">
    <source>
        <dbReference type="ARBA" id="ARBA00023002"/>
    </source>
</evidence>
<dbReference type="OrthoDB" id="125587at2"/>
<comment type="similarity">
    <text evidence="1">Belongs to the short-chain dehydrogenases/reductases (SDR) family.</text>
</comment>
<name>A0A1I7JJ18_9BACL</name>
<evidence type="ECO:0000313" key="4">
    <source>
        <dbReference type="EMBL" id="SFU85163.1"/>
    </source>
</evidence>
<dbReference type="SMART" id="SM00822">
    <property type="entry name" value="PKS_KR"/>
    <property type="match status" value="1"/>
</dbReference>
<evidence type="ECO:0000256" key="1">
    <source>
        <dbReference type="ARBA" id="ARBA00006484"/>
    </source>
</evidence>
<dbReference type="PANTHER" id="PTHR42760">
    <property type="entry name" value="SHORT-CHAIN DEHYDROGENASES/REDUCTASES FAMILY MEMBER"/>
    <property type="match status" value="1"/>
</dbReference>
<sequence length="255" mass="27902">MRLRDRVALVTGGGRGIGAAIARGFAREGADLVLVSRTREQLERQAEWIEQTTGRRPLTVVSDVGNPEDVERVVRETVERHRRIDILVNAAGITMVSPSESLKLEDWHRCLRTNLDGTFLFCQQVGRVMMEGGRGGKIINITSIVAHAAIPERAAYAASKGGVLQLTQNLAVEWAKYNIQVNAISPGFIRTEIVQDLIAKGVHKPDRMVARIPARRLGEVDDLVGPAVFLASDDSNYVTGIALRVDGGWLANGYI</sequence>
<reference evidence="5" key="1">
    <citation type="submission" date="2016-10" db="EMBL/GenBank/DDBJ databases">
        <authorList>
            <person name="Varghese N."/>
        </authorList>
    </citation>
    <scope>NUCLEOTIDE SEQUENCE [LARGE SCALE GENOMIC DNA]</scope>
    <source>
        <strain evidence="5">DSM 17980</strain>
    </source>
</reference>
<dbReference type="GO" id="GO:0008206">
    <property type="term" value="P:bile acid metabolic process"/>
    <property type="evidence" value="ECO:0007669"/>
    <property type="project" value="UniProtKB-ARBA"/>
</dbReference>
<keyword evidence="2" id="KW-0560">Oxidoreductase</keyword>
<dbReference type="AlphaFoldDB" id="A0A1I7JJ18"/>
<dbReference type="PRINTS" id="PR00081">
    <property type="entry name" value="GDHRDH"/>
</dbReference>
<evidence type="ECO:0000259" key="3">
    <source>
        <dbReference type="SMART" id="SM00822"/>
    </source>
</evidence>
<dbReference type="EMBL" id="FPBV01000010">
    <property type="protein sequence ID" value="SFU85163.1"/>
    <property type="molecule type" value="Genomic_DNA"/>
</dbReference>
<accession>A0A1I7JJ18</accession>
<dbReference type="GO" id="GO:0016616">
    <property type="term" value="F:oxidoreductase activity, acting on the CH-OH group of donors, NAD or NADP as acceptor"/>
    <property type="evidence" value="ECO:0007669"/>
    <property type="project" value="TreeGrafter"/>
</dbReference>
<dbReference type="InterPro" id="IPR057326">
    <property type="entry name" value="KR_dom"/>
</dbReference>
<dbReference type="STRING" id="392015.SAMN05421543_11068"/>
<dbReference type="InterPro" id="IPR036291">
    <property type="entry name" value="NAD(P)-bd_dom_sf"/>
</dbReference>
<organism evidence="4 5">
    <name type="scientific">Alicyclobacillus macrosporangiidus</name>
    <dbReference type="NCBI Taxonomy" id="392015"/>
    <lineage>
        <taxon>Bacteria</taxon>
        <taxon>Bacillati</taxon>
        <taxon>Bacillota</taxon>
        <taxon>Bacilli</taxon>
        <taxon>Bacillales</taxon>
        <taxon>Alicyclobacillaceae</taxon>
        <taxon>Alicyclobacillus</taxon>
    </lineage>
</organism>